<dbReference type="RefSeq" id="WP_382255534.1">
    <property type="nucleotide sequence ID" value="NZ_JBHTBX010000004.1"/>
</dbReference>
<keyword evidence="2" id="KW-0472">Membrane</keyword>
<organism evidence="3 4">
    <name type="scientific">Hydrogenophaga bisanensis</name>
    <dbReference type="NCBI Taxonomy" id="439611"/>
    <lineage>
        <taxon>Bacteria</taxon>
        <taxon>Pseudomonadati</taxon>
        <taxon>Pseudomonadota</taxon>
        <taxon>Betaproteobacteria</taxon>
        <taxon>Burkholderiales</taxon>
        <taxon>Comamonadaceae</taxon>
        <taxon>Hydrogenophaga</taxon>
    </lineage>
</organism>
<keyword evidence="2" id="KW-1133">Transmembrane helix</keyword>
<gene>
    <name evidence="3" type="ORF">ACFQNJ_07325</name>
</gene>
<dbReference type="EMBL" id="JBHTBX010000004">
    <property type="protein sequence ID" value="MFC7434319.1"/>
    <property type="molecule type" value="Genomic_DNA"/>
</dbReference>
<evidence type="ECO:0000256" key="1">
    <source>
        <dbReference type="SAM" id="MobiDB-lite"/>
    </source>
</evidence>
<accession>A0ABW2R899</accession>
<reference evidence="4" key="1">
    <citation type="journal article" date="2019" name="Int. J. Syst. Evol. Microbiol.">
        <title>The Global Catalogue of Microorganisms (GCM) 10K type strain sequencing project: providing services to taxonomists for standard genome sequencing and annotation.</title>
        <authorList>
            <consortium name="The Broad Institute Genomics Platform"/>
            <consortium name="The Broad Institute Genome Sequencing Center for Infectious Disease"/>
            <person name="Wu L."/>
            <person name="Ma J."/>
        </authorList>
    </citation>
    <scope>NUCLEOTIDE SEQUENCE [LARGE SCALE GENOMIC DNA]</scope>
    <source>
        <strain evidence="4">CCUG 54518</strain>
    </source>
</reference>
<evidence type="ECO:0000256" key="2">
    <source>
        <dbReference type="SAM" id="Phobius"/>
    </source>
</evidence>
<sequence>MGIIRQIWTGRAGLARTYWLYGVVVSFGIGFALTFVTPGSVSAKLMLLPLLAYFIILNVGIWRSASLYEGPKVWAVLAKMAVAAWPAILIVGTILGLVLPMVDTREQQKAVKSSDAEWWKQDTPVGPAKQEVSPYPGLKPFTGKLDGEQPPSLEEAKYWTQENTGTIENGPWLAHAPAGSRFCRLSDGSIVVVYPPGMKPSAEAANVFCANVSVTSPQELGHASSSSLRPKSPDAELKFDPSTARLAE</sequence>
<feature type="region of interest" description="Disordered" evidence="1">
    <location>
        <begin position="219"/>
        <end position="248"/>
    </location>
</feature>
<feature type="compositionally biased region" description="Polar residues" evidence="1">
    <location>
        <begin position="219"/>
        <end position="229"/>
    </location>
</feature>
<feature type="transmembrane region" description="Helical" evidence="2">
    <location>
        <begin position="45"/>
        <end position="62"/>
    </location>
</feature>
<comment type="caution">
    <text evidence="3">The sequence shown here is derived from an EMBL/GenBank/DDBJ whole genome shotgun (WGS) entry which is preliminary data.</text>
</comment>
<feature type="transmembrane region" description="Helical" evidence="2">
    <location>
        <begin position="82"/>
        <end position="102"/>
    </location>
</feature>
<feature type="transmembrane region" description="Helical" evidence="2">
    <location>
        <begin position="18"/>
        <end position="38"/>
    </location>
</feature>
<keyword evidence="2" id="KW-0812">Transmembrane</keyword>
<keyword evidence="4" id="KW-1185">Reference proteome</keyword>
<protein>
    <recommendedName>
        <fullName evidence="5">DUF805 domain-containing protein</fullName>
    </recommendedName>
</protein>
<dbReference type="Proteomes" id="UP001596495">
    <property type="component" value="Unassembled WGS sequence"/>
</dbReference>
<evidence type="ECO:0000313" key="4">
    <source>
        <dbReference type="Proteomes" id="UP001596495"/>
    </source>
</evidence>
<name>A0ABW2R899_9BURK</name>
<evidence type="ECO:0008006" key="5">
    <source>
        <dbReference type="Google" id="ProtNLM"/>
    </source>
</evidence>
<evidence type="ECO:0000313" key="3">
    <source>
        <dbReference type="EMBL" id="MFC7434319.1"/>
    </source>
</evidence>
<proteinExistence type="predicted"/>